<keyword evidence="2" id="KW-1185">Reference proteome</keyword>
<dbReference type="RefSeq" id="WP_115570973.1">
    <property type="nucleotide sequence ID" value="NZ_NXLT01000003.1"/>
</dbReference>
<evidence type="ECO:0000313" key="1">
    <source>
        <dbReference type="EMBL" id="RDU67251.1"/>
    </source>
</evidence>
<reference evidence="1 2" key="1">
    <citation type="submission" date="2018-04" db="EMBL/GenBank/DDBJ databases">
        <title>Novel Campyloabacter and Helicobacter Species and Strains.</title>
        <authorList>
            <person name="Mannion A.J."/>
            <person name="Shen Z."/>
            <person name="Fox J.G."/>
        </authorList>
    </citation>
    <scope>NUCLEOTIDE SEQUENCE [LARGE SCALE GENOMIC DNA]</scope>
    <source>
        <strain evidence="1 2">MIT 12-6600</strain>
    </source>
</reference>
<proteinExistence type="predicted"/>
<organism evidence="1 2">
    <name type="scientific">Helicobacter equorum</name>
    <dbReference type="NCBI Taxonomy" id="361872"/>
    <lineage>
        <taxon>Bacteria</taxon>
        <taxon>Pseudomonadati</taxon>
        <taxon>Campylobacterota</taxon>
        <taxon>Epsilonproteobacteria</taxon>
        <taxon>Campylobacterales</taxon>
        <taxon>Helicobacteraceae</taxon>
        <taxon>Helicobacter</taxon>
    </lineage>
</organism>
<dbReference type="Proteomes" id="UP000256514">
    <property type="component" value="Unassembled WGS sequence"/>
</dbReference>
<comment type="caution">
    <text evidence="1">The sequence shown here is derived from an EMBL/GenBank/DDBJ whole genome shotgun (WGS) entry which is preliminary data.</text>
</comment>
<evidence type="ECO:0008006" key="3">
    <source>
        <dbReference type="Google" id="ProtNLM"/>
    </source>
</evidence>
<dbReference type="AlphaFoldDB" id="A0A3D8IRN6"/>
<dbReference type="OrthoDB" id="5338450at2"/>
<accession>A0A3D8IRN6</accession>
<protein>
    <recommendedName>
        <fullName evidence="3">Periplasmic protein</fullName>
    </recommendedName>
</protein>
<sequence>MKKYFVFILCLQLLWGDVLDEKIKNLIGEKNYQVNANFIQNIFRDKSLFYTNGGINMKNVVQALKNNGLLILKFSSPLEVQLNFVARTSPVLLTRTINDILSSMGYAFFNVQKADYNNGITSLSFVFVTEHTPDLSIIMSELEKRGIRCIDIKHQNAQSWEYLLEIDNPQIPNARLLLTNQPLALRDVSGQYWLSLQTQGKIKISAQSKWYPRIVLYDRNLRILDSISSQDSKTSVSVKVPQGVSFVMITDGNNPMNLRNGINVEYD</sequence>
<dbReference type="EMBL" id="NXLT01000003">
    <property type="protein sequence ID" value="RDU67251.1"/>
    <property type="molecule type" value="Genomic_DNA"/>
</dbReference>
<name>A0A3D8IRN6_9HELI</name>
<gene>
    <name evidence="1" type="ORF">CQA54_04510</name>
</gene>
<evidence type="ECO:0000313" key="2">
    <source>
        <dbReference type="Proteomes" id="UP000256514"/>
    </source>
</evidence>